<dbReference type="STRING" id="2903.R1ED68"/>
<evidence type="ECO:0000256" key="3">
    <source>
        <dbReference type="ARBA" id="ARBA00023277"/>
    </source>
</evidence>
<sequence>MRKHGSVHSDTLLQPHSAVLVSVALLLTPRPWCMHGAGRLLLFYTARRRDGTLCIGVAASASNLPTGPFADALGQPLLCRPDGAIDPHVFIDRRGDDATPHLLWKDDSNARGARTTIFLQRLRADGLGLEGAPKPLLSNDPAGWEGPLVEAPWLVLDTSSAPHYYFLFYSANAFNGPKYAVGVARATSLAGRPYVKRGAPILRTSRNASASPFAGPGHCAVVGAPGAGKALLFYHVWQRAGRWPAVGERGVPHVSVGGVRTWVERLWLGNRTRRGALTREFTFSSGS</sequence>
<evidence type="ECO:0000256" key="2">
    <source>
        <dbReference type="ARBA" id="ARBA00022801"/>
    </source>
</evidence>
<dbReference type="Proteomes" id="UP000013827">
    <property type="component" value="Unassembled WGS sequence"/>
</dbReference>
<dbReference type="RefSeq" id="XP_005773355.1">
    <property type="nucleotide sequence ID" value="XM_005773298.1"/>
</dbReference>
<dbReference type="PANTHER" id="PTHR43772:SF2">
    <property type="entry name" value="PUTATIVE (AFU_ORTHOLOGUE AFUA_2G04480)-RELATED"/>
    <property type="match status" value="1"/>
</dbReference>
<evidence type="ECO:0000256" key="6">
    <source>
        <dbReference type="RuleBase" id="RU361187"/>
    </source>
</evidence>
<dbReference type="SUPFAM" id="SSF75005">
    <property type="entry name" value="Arabinanase/levansucrase/invertase"/>
    <property type="match status" value="1"/>
</dbReference>
<keyword evidence="4 6" id="KW-0326">Glycosidase</keyword>
<dbReference type="HOGENOM" id="CLU_971240_0_0_1"/>
<reference evidence="8" key="1">
    <citation type="journal article" date="2013" name="Nature">
        <title>Pan genome of the phytoplankton Emiliania underpins its global distribution.</title>
        <authorList>
            <person name="Read B.A."/>
            <person name="Kegel J."/>
            <person name="Klute M.J."/>
            <person name="Kuo A."/>
            <person name="Lefebvre S.C."/>
            <person name="Maumus F."/>
            <person name="Mayer C."/>
            <person name="Miller J."/>
            <person name="Monier A."/>
            <person name="Salamov A."/>
            <person name="Young J."/>
            <person name="Aguilar M."/>
            <person name="Claverie J.M."/>
            <person name="Frickenhaus S."/>
            <person name="Gonzalez K."/>
            <person name="Herman E.K."/>
            <person name="Lin Y.C."/>
            <person name="Napier J."/>
            <person name="Ogata H."/>
            <person name="Sarno A.F."/>
            <person name="Shmutz J."/>
            <person name="Schroeder D."/>
            <person name="de Vargas C."/>
            <person name="Verret F."/>
            <person name="von Dassow P."/>
            <person name="Valentin K."/>
            <person name="Van de Peer Y."/>
            <person name="Wheeler G."/>
            <person name="Dacks J.B."/>
            <person name="Delwiche C.F."/>
            <person name="Dyhrman S.T."/>
            <person name="Glockner G."/>
            <person name="John U."/>
            <person name="Richards T."/>
            <person name="Worden A.Z."/>
            <person name="Zhang X."/>
            <person name="Grigoriev I.V."/>
            <person name="Allen A.E."/>
            <person name="Bidle K."/>
            <person name="Borodovsky M."/>
            <person name="Bowler C."/>
            <person name="Brownlee C."/>
            <person name="Cock J.M."/>
            <person name="Elias M."/>
            <person name="Gladyshev V.N."/>
            <person name="Groth M."/>
            <person name="Guda C."/>
            <person name="Hadaegh A."/>
            <person name="Iglesias-Rodriguez M.D."/>
            <person name="Jenkins J."/>
            <person name="Jones B.M."/>
            <person name="Lawson T."/>
            <person name="Leese F."/>
            <person name="Lindquist E."/>
            <person name="Lobanov A."/>
            <person name="Lomsadze A."/>
            <person name="Malik S.B."/>
            <person name="Marsh M.E."/>
            <person name="Mackinder L."/>
            <person name="Mock T."/>
            <person name="Mueller-Roeber B."/>
            <person name="Pagarete A."/>
            <person name="Parker M."/>
            <person name="Probert I."/>
            <person name="Quesneville H."/>
            <person name="Raines C."/>
            <person name="Rensing S.A."/>
            <person name="Riano-Pachon D.M."/>
            <person name="Richier S."/>
            <person name="Rokitta S."/>
            <person name="Shiraiwa Y."/>
            <person name="Soanes D.M."/>
            <person name="van der Giezen M."/>
            <person name="Wahlund T.M."/>
            <person name="Williams B."/>
            <person name="Wilson W."/>
            <person name="Wolfe G."/>
            <person name="Wurch L.L."/>
        </authorList>
    </citation>
    <scope>NUCLEOTIDE SEQUENCE</scope>
</reference>
<name>A0A0D3JBP1_EMIH1</name>
<dbReference type="eggNOG" id="ENOG502S9PF">
    <property type="taxonomic scope" value="Eukaryota"/>
</dbReference>
<dbReference type="AlphaFoldDB" id="A0A0D3JBP1"/>
<dbReference type="PANTHER" id="PTHR43772">
    <property type="entry name" value="ENDO-1,4-BETA-XYLANASE"/>
    <property type="match status" value="1"/>
</dbReference>
<keyword evidence="3" id="KW-0119">Carbohydrate metabolism</keyword>
<reference evidence="7" key="2">
    <citation type="submission" date="2024-10" db="UniProtKB">
        <authorList>
            <consortium name="EnsemblProtists"/>
        </authorList>
    </citation>
    <scope>IDENTIFICATION</scope>
</reference>
<dbReference type="Pfam" id="PF04616">
    <property type="entry name" value="Glyco_hydro_43"/>
    <property type="match status" value="1"/>
</dbReference>
<dbReference type="Gene3D" id="2.115.10.20">
    <property type="entry name" value="Glycosyl hydrolase domain, family 43"/>
    <property type="match status" value="1"/>
</dbReference>
<dbReference type="InterPro" id="IPR052176">
    <property type="entry name" value="Glycosyl_Hydrlase_43_Enz"/>
</dbReference>
<protein>
    <submittedName>
        <fullName evidence="7">Uncharacterized protein</fullName>
    </submittedName>
</protein>
<evidence type="ECO:0000256" key="4">
    <source>
        <dbReference type="ARBA" id="ARBA00023295"/>
    </source>
</evidence>
<evidence type="ECO:0000256" key="1">
    <source>
        <dbReference type="ARBA" id="ARBA00009865"/>
    </source>
</evidence>
<dbReference type="KEGG" id="ehx:EMIHUDRAFT_450854"/>
<comment type="similarity">
    <text evidence="1 6">Belongs to the glycosyl hydrolase 43 family.</text>
</comment>
<dbReference type="EnsemblProtists" id="EOD20926">
    <property type="protein sequence ID" value="EOD20926"/>
    <property type="gene ID" value="EMIHUDRAFT_450854"/>
</dbReference>
<feature type="site" description="Important for catalytic activity, responsible for pKa modulation of the active site Glu and correct orientation of both the proton donor and substrate" evidence="5">
    <location>
        <position position="86"/>
    </location>
</feature>
<evidence type="ECO:0000313" key="8">
    <source>
        <dbReference type="Proteomes" id="UP000013827"/>
    </source>
</evidence>
<dbReference type="GO" id="GO:0005975">
    <property type="term" value="P:carbohydrate metabolic process"/>
    <property type="evidence" value="ECO:0007669"/>
    <property type="project" value="InterPro"/>
</dbReference>
<dbReference type="GeneID" id="17266472"/>
<evidence type="ECO:0000256" key="5">
    <source>
        <dbReference type="PIRSR" id="PIRSR606710-2"/>
    </source>
</evidence>
<organism evidence="7 8">
    <name type="scientific">Emiliania huxleyi (strain CCMP1516)</name>
    <dbReference type="NCBI Taxonomy" id="280463"/>
    <lineage>
        <taxon>Eukaryota</taxon>
        <taxon>Haptista</taxon>
        <taxon>Haptophyta</taxon>
        <taxon>Prymnesiophyceae</taxon>
        <taxon>Isochrysidales</taxon>
        <taxon>Noelaerhabdaceae</taxon>
        <taxon>Emiliania</taxon>
    </lineage>
</organism>
<dbReference type="GO" id="GO:0004553">
    <property type="term" value="F:hydrolase activity, hydrolyzing O-glycosyl compounds"/>
    <property type="evidence" value="ECO:0007669"/>
    <property type="project" value="InterPro"/>
</dbReference>
<evidence type="ECO:0000313" key="7">
    <source>
        <dbReference type="EnsemblProtists" id="EOD20926"/>
    </source>
</evidence>
<dbReference type="InterPro" id="IPR006710">
    <property type="entry name" value="Glyco_hydro_43"/>
</dbReference>
<dbReference type="PaxDb" id="2903-EOD20926"/>
<accession>A0A0D3JBP1</accession>
<proteinExistence type="inferred from homology"/>
<keyword evidence="8" id="KW-1185">Reference proteome</keyword>
<keyword evidence="2 6" id="KW-0378">Hydrolase</keyword>
<dbReference type="InterPro" id="IPR023296">
    <property type="entry name" value="Glyco_hydro_beta-prop_sf"/>
</dbReference>